<organism evidence="6 7">
    <name type="scientific">Paraglaciecola psychrophila 170</name>
    <dbReference type="NCBI Taxonomy" id="1129794"/>
    <lineage>
        <taxon>Bacteria</taxon>
        <taxon>Pseudomonadati</taxon>
        <taxon>Pseudomonadota</taxon>
        <taxon>Gammaproteobacteria</taxon>
        <taxon>Alteromonadales</taxon>
        <taxon>Alteromonadaceae</taxon>
        <taxon>Paraglaciecola</taxon>
    </lineage>
</organism>
<evidence type="ECO:0000313" key="6">
    <source>
        <dbReference type="EMBL" id="AGH45370.1"/>
    </source>
</evidence>
<dbReference type="RefSeq" id="WP_007638604.1">
    <property type="nucleotide sequence ID" value="NC_020514.1"/>
</dbReference>
<dbReference type="Gene3D" id="1.10.357.10">
    <property type="entry name" value="Tetracycline Repressor, domain 2"/>
    <property type="match status" value="1"/>
</dbReference>
<dbReference type="OrthoDB" id="270177at2"/>
<feature type="DNA-binding region" description="H-T-H motif" evidence="4">
    <location>
        <begin position="25"/>
        <end position="44"/>
    </location>
</feature>
<dbReference type="InterPro" id="IPR001647">
    <property type="entry name" value="HTH_TetR"/>
</dbReference>
<dbReference type="AlphaFoldDB" id="K7ARZ2"/>
<keyword evidence="2 4" id="KW-0238">DNA-binding</keyword>
<dbReference type="PANTHER" id="PTHR47506:SF10">
    <property type="entry name" value="TRANSCRIPTIONAL REGULATORY PROTEIN"/>
    <property type="match status" value="1"/>
</dbReference>
<proteinExistence type="predicted"/>
<keyword evidence="1" id="KW-0805">Transcription regulation</keyword>
<accession>K7ARZ2</accession>
<evidence type="ECO:0000256" key="1">
    <source>
        <dbReference type="ARBA" id="ARBA00023015"/>
    </source>
</evidence>
<dbReference type="KEGG" id="gps:C427_3261"/>
<evidence type="ECO:0000313" key="7">
    <source>
        <dbReference type="Proteomes" id="UP000011864"/>
    </source>
</evidence>
<dbReference type="PANTHER" id="PTHR47506">
    <property type="entry name" value="TRANSCRIPTIONAL REGULATORY PROTEIN"/>
    <property type="match status" value="1"/>
</dbReference>
<dbReference type="Proteomes" id="UP000011864">
    <property type="component" value="Chromosome"/>
</dbReference>
<gene>
    <name evidence="6" type="ORF">C427_3261</name>
</gene>
<dbReference type="InterPro" id="IPR036271">
    <property type="entry name" value="Tet_transcr_reg_TetR-rel_C_sf"/>
</dbReference>
<evidence type="ECO:0000256" key="3">
    <source>
        <dbReference type="ARBA" id="ARBA00023163"/>
    </source>
</evidence>
<evidence type="ECO:0000259" key="5">
    <source>
        <dbReference type="PROSITE" id="PS50977"/>
    </source>
</evidence>
<dbReference type="GO" id="GO:0003677">
    <property type="term" value="F:DNA binding"/>
    <property type="evidence" value="ECO:0007669"/>
    <property type="project" value="UniProtKB-UniRule"/>
</dbReference>
<protein>
    <recommendedName>
        <fullName evidence="5">HTH tetR-type domain-containing protein</fullName>
    </recommendedName>
</protein>
<dbReference type="Gene3D" id="1.10.10.60">
    <property type="entry name" value="Homeodomain-like"/>
    <property type="match status" value="1"/>
</dbReference>
<dbReference type="PROSITE" id="PS50977">
    <property type="entry name" value="HTH_TETR_2"/>
    <property type="match status" value="1"/>
</dbReference>
<dbReference type="PATRIC" id="fig|1129794.4.peg.3239"/>
<dbReference type="SUPFAM" id="SSF46689">
    <property type="entry name" value="Homeodomain-like"/>
    <property type="match status" value="1"/>
</dbReference>
<evidence type="ECO:0000256" key="4">
    <source>
        <dbReference type="PROSITE-ProRule" id="PRU00335"/>
    </source>
</evidence>
<sequence length="192" mass="22045">MKYDHTDALNKATELFWQKGYQGTKMRDLQEHLDMRPGSIYAGFGSKEAMFLQVLDCYVEQSLLKIDEYDRLATHPLEALKDFVSGFIFVEGKLENSRVCLLVKTVSESETSQPKLHTHALLGLKKIERKFTALFTQAQQLKLLSQTANPEQLGKWLQMQIMGLVIYSKNCAEKEDIVLMIEHIFSTLRQPS</sequence>
<name>K7ARZ2_9ALTE</name>
<dbReference type="InterPro" id="IPR009057">
    <property type="entry name" value="Homeodomain-like_sf"/>
</dbReference>
<dbReference type="Pfam" id="PF00440">
    <property type="entry name" value="TetR_N"/>
    <property type="match status" value="1"/>
</dbReference>
<keyword evidence="7" id="KW-1185">Reference proteome</keyword>
<dbReference type="SUPFAM" id="SSF48498">
    <property type="entry name" value="Tetracyclin repressor-like, C-terminal domain"/>
    <property type="match status" value="1"/>
</dbReference>
<reference evidence="6 7" key="1">
    <citation type="journal article" date="2013" name="Genome Announc.">
        <title>Complete Genome Sequence of Glaciecola psychrophila Strain 170T.</title>
        <authorList>
            <person name="Yin J."/>
            <person name="Chen J."/>
            <person name="Liu G."/>
            <person name="Yu Y."/>
            <person name="Song L."/>
            <person name="Wang X."/>
            <person name="Qu X."/>
        </authorList>
    </citation>
    <scope>NUCLEOTIDE SEQUENCE [LARGE SCALE GENOMIC DNA]</scope>
    <source>
        <strain evidence="6 7">170</strain>
    </source>
</reference>
<dbReference type="eggNOG" id="COG1309">
    <property type="taxonomic scope" value="Bacteria"/>
</dbReference>
<dbReference type="STRING" id="1129794.C427_3261"/>
<dbReference type="HOGENOM" id="CLU_069356_28_0_6"/>
<evidence type="ECO:0000256" key="2">
    <source>
        <dbReference type="ARBA" id="ARBA00023125"/>
    </source>
</evidence>
<keyword evidence="3" id="KW-0804">Transcription</keyword>
<dbReference type="EMBL" id="CP003837">
    <property type="protein sequence ID" value="AGH45370.1"/>
    <property type="molecule type" value="Genomic_DNA"/>
</dbReference>
<feature type="domain" description="HTH tetR-type" evidence="5">
    <location>
        <begin position="2"/>
        <end position="62"/>
    </location>
</feature>